<dbReference type="InterPro" id="IPR004953">
    <property type="entry name" value="EB1_C"/>
</dbReference>
<dbReference type="SUPFAM" id="SSF140612">
    <property type="entry name" value="EB1 dimerisation domain-like"/>
    <property type="match status" value="1"/>
</dbReference>
<dbReference type="Gene3D" id="1.10.418.10">
    <property type="entry name" value="Calponin-like domain"/>
    <property type="match status" value="1"/>
</dbReference>
<evidence type="ECO:0000256" key="5">
    <source>
        <dbReference type="ARBA" id="ARBA00022701"/>
    </source>
</evidence>
<keyword evidence="7" id="KW-0206">Cytoskeleton</keyword>
<keyword evidence="8" id="KW-0131">Cell cycle</keyword>
<evidence type="ECO:0000256" key="1">
    <source>
        <dbReference type="ARBA" id="ARBA00004647"/>
    </source>
</evidence>
<dbReference type="Proteomes" id="UP000289340">
    <property type="component" value="Chromosome 17"/>
</dbReference>
<feature type="domain" description="EB1 C-terminal" evidence="13">
    <location>
        <begin position="182"/>
        <end position="252"/>
    </location>
</feature>
<dbReference type="GO" id="GO:0051301">
    <property type="term" value="P:cell division"/>
    <property type="evidence" value="ECO:0007669"/>
    <property type="project" value="UniProtKB-KW"/>
</dbReference>
<feature type="domain" description="Calponin-homology (CH)" evidence="12">
    <location>
        <begin position="13"/>
        <end position="115"/>
    </location>
</feature>
<dbReference type="Gramene" id="XM_028353895.1">
    <property type="protein sequence ID" value="XP_028209696.1"/>
    <property type="gene ID" value="LOC114392683"/>
</dbReference>
<reference evidence="14 15" key="1">
    <citation type="submission" date="2018-09" db="EMBL/GenBank/DDBJ databases">
        <title>A high-quality reference genome of wild soybean provides a powerful tool to mine soybean genomes.</title>
        <authorList>
            <person name="Xie M."/>
            <person name="Chung C.Y.L."/>
            <person name="Li M.-W."/>
            <person name="Wong F.-L."/>
            <person name="Chan T.-F."/>
            <person name="Lam H.-M."/>
        </authorList>
    </citation>
    <scope>NUCLEOTIDE SEQUENCE [LARGE SCALE GENOMIC DNA]</scope>
    <source>
        <strain evidence="15">cv. W05</strain>
        <tissue evidence="14">Hypocotyl of etiolated seedlings</tissue>
    </source>
</reference>
<keyword evidence="5 11" id="KW-0493">Microtubule</keyword>
<evidence type="ECO:0000313" key="15">
    <source>
        <dbReference type="Proteomes" id="UP000289340"/>
    </source>
</evidence>
<comment type="subcellular location">
    <subcellularLocation>
        <location evidence="9">Cytoplasm</location>
        <location evidence="9">Cytoskeleton</location>
        <location evidence="9">Phragmoplast</location>
    </subcellularLocation>
    <subcellularLocation>
        <location evidence="1">Cytoplasm</location>
        <location evidence="1">Cytoskeleton</location>
        <location evidence="1">Spindle pole</location>
    </subcellularLocation>
</comment>
<dbReference type="Pfam" id="PF03271">
    <property type="entry name" value="EB1"/>
    <property type="match status" value="1"/>
</dbReference>
<evidence type="ECO:0000256" key="11">
    <source>
        <dbReference type="PROSITE-ProRule" id="PRU00576"/>
    </source>
</evidence>
<dbReference type="Pfam" id="PF00307">
    <property type="entry name" value="CH"/>
    <property type="match status" value="1"/>
</dbReference>
<dbReference type="InterPro" id="IPR027328">
    <property type="entry name" value="MAPRE"/>
</dbReference>
<proteinExistence type="inferred from homology"/>
<comment type="similarity">
    <text evidence="2">Belongs to the MAPRE family.</text>
</comment>
<name>A0A445G4P3_GLYSO</name>
<sequence length="275" mass="31143">MASSIGMMDSAYFVGRNQILTWINNRLHLNLSRIEEAASGAVQCQMMDMTFPGVVPMHKVNFDAKTEYDMIQNYKILQDVFNKLKIDKHVEVSRLVKGRPLDNLEFLQWLKRYCDSVNGGIMNENYNPVERRVKVGKDRNHKCSVKSSKSLQTNMINSGSGNTLSPNRTSGTKQFRSNEAAGGVNSSVEIQALSKEITDLKSAVDLLEKERDFYFAKLRDIEILCQTPEVENFSMSVAIKKVLYADDPKESALEEAQDYLNQRLNAVEDEAEIEA</sequence>
<dbReference type="GO" id="GO:0001578">
    <property type="term" value="P:microtubule bundle formation"/>
    <property type="evidence" value="ECO:0007669"/>
    <property type="project" value="UniProtKB-ARBA"/>
</dbReference>
<keyword evidence="15" id="KW-1185">Reference proteome</keyword>
<dbReference type="FunFam" id="1.20.5.1430:FF:000004">
    <property type="entry name" value="Microtubule-associated protein RP/EB family member 1B"/>
    <property type="match status" value="1"/>
</dbReference>
<dbReference type="EMBL" id="QZWG01000017">
    <property type="protein sequence ID" value="RZB56152.1"/>
    <property type="molecule type" value="Genomic_DNA"/>
</dbReference>
<gene>
    <name evidence="14" type="ORF">D0Y65_045390</name>
</gene>
<evidence type="ECO:0000256" key="8">
    <source>
        <dbReference type="ARBA" id="ARBA00023306"/>
    </source>
</evidence>
<dbReference type="InterPro" id="IPR036133">
    <property type="entry name" value="EB1_C_sf"/>
</dbReference>
<evidence type="ECO:0000256" key="9">
    <source>
        <dbReference type="ARBA" id="ARBA00060413"/>
    </source>
</evidence>
<dbReference type="GO" id="GO:0005815">
    <property type="term" value="C:microtubule organizing center"/>
    <property type="evidence" value="ECO:0007669"/>
    <property type="project" value="UniProtKB-ARBA"/>
</dbReference>
<dbReference type="PANTHER" id="PTHR10623">
    <property type="entry name" value="MICROTUBULE-ASSOCIATED PROTEIN RP/EB FAMILY MEMBER"/>
    <property type="match status" value="1"/>
</dbReference>
<accession>A0A445G4P3</accession>
<evidence type="ECO:0000256" key="10">
    <source>
        <dbReference type="ARBA" id="ARBA00083920"/>
    </source>
</evidence>
<dbReference type="FunFam" id="1.10.418.10:FF:000028">
    <property type="entry name" value="RP/EB family microtubule-associated protein"/>
    <property type="match status" value="1"/>
</dbReference>
<organism evidence="14 15">
    <name type="scientific">Glycine soja</name>
    <name type="common">Wild soybean</name>
    <dbReference type="NCBI Taxonomy" id="3848"/>
    <lineage>
        <taxon>Eukaryota</taxon>
        <taxon>Viridiplantae</taxon>
        <taxon>Streptophyta</taxon>
        <taxon>Embryophyta</taxon>
        <taxon>Tracheophyta</taxon>
        <taxon>Spermatophyta</taxon>
        <taxon>Magnoliopsida</taxon>
        <taxon>eudicotyledons</taxon>
        <taxon>Gunneridae</taxon>
        <taxon>Pentapetalae</taxon>
        <taxon>rosids</taxon>
        <taxon>fabids</taxon>
        <taxon>Fabales</taxon>
        <taxon>Fabaceae</taxon>
        <taxon>Papilionoideae</taxon>
        <taxon>50 kb inversion clade</taxon>
        <taxon>NPAAA clade</taxon>
        <taxon>indigoferoid/millettioid clade</taxon>
        <taxon>Phaseoleae</taxon>
        <taxon>Glycine</taxon>
        <taxon>Glycine subgen. Soja</taxon>
    </lineage>
</organism>
<dbReference type="SMR" id="A0A445G4P3"/>
<dbReference type="PROSITE" id="PS50021">
    <property type="entry name" value="CH"/>
    <property type="match status" value="1"/>
</dbReference>
<evidence type="ECO:0000256" key="6">
    <source>
        <dbReference type="ARBA" id="ARBA00022776"/>
    </source>
</evidence>
<protein>
    <recommendedName>
        <fullName evidence="10">Protein ATEB1 homolog 2</fullName>
    </recommendedName>
</protein>
<evidence type="ECO:0000256" key="4">
    <source>
        <dbReference type="ARBA" id="ARBA00022618"/>
    </source>
</evidence>
<keyword evidence="6" id="KW-0498">Mitosis</keyword>
<dbReference type="GO" id="GO:0008017">
    <property type="term" value="F:microtubule binding"/>
    <property type="evidence" value="ECO:0007669"/>
    <property type="project" value="InterPro"/>
</dbReference>
<evidence type="ECO:0000313" key="14">
    <source>
        <dbReference type="EMBL" id="RZB56152.1"/>
    </source>
</evidence>
<dbReference type="GO" id="GO:0000922">
    <property type="term" value="C:spindle pole"/>
    <property type="evidence" value="ECO:0007669"/>
    <property type="project" value="UniProtKB-SubCell"/>
</dbReference>
<dbReference type="InterPro" id="IPR001715">
    <property type="entry name" value="CH_dom"/>
</dbReference>
<dbReference type="AlphaFoldDB" id="A0A445G4P3"/>
<dbReference type="SUPFAM" id="SSF47576">
    <property type="entry name" value="Calponin-homology domain, CH-domain"/>
    <property type="match status" value="1"/>
</dbReference>
<dbReference type="PROSITE" id="PS51230">
    <property type="entry name" value="EB1_C"/>
    <property type="match status" value="1"/>
</dbReference>
<evidence type="ECO:0000256" key="7">
    <source>
        <dbReference type="ARBA" id="ARBA00023212"/>
    </source>
</evidence>
<evidence type="ECO:0000259" key="12">
    <source>
        <dbReference type="PROSITE" id="PS50021"/>
    </source>
</evidence>
<evidence type="ECO:0000256" key="3">
    <source>
        <dbReference type="ARBA" id="ARBA00022490"/>
    </source>
</evidence>
<evidence type="ECO:0000256" key="2">
    <source>
        <dbReference type="ARBA" id="ARBA00010729"/>
    </source>
</evidence>
<dbReference type="Gene3D" id="1.20.5.1430">
    <property type="match status" value="1"/>
</dbReference>
<dbReference type="GO" id="GO:0009524">
    <property type="term" value="C:phragmoplast"/>
    <property type="evidence" value="ECO:0007669"/>
    <property type="project" value="UniProtKB-SubCell"/>
</dbReference>
<dbReference type="GO" id="GO:0009652">
    <property type="term" value="P:thigmotropism"/>
    <property type="evidence" value="ECO:0007669"/>
    <property type="project" value="UniProtKB-ARBA"/>
</dbReference>
<dbReference type="GO" id="GO:0010005">
    <property type="term" value="C:cortical microtubule, transverse to long axis"/>
    <property type="evidence" value="ECO:0007669"/>
    <property type="project" value="UniProtKB-ARBA"/>
</dbReference>
<dbReference type="InterPro" id="IPR036872">
    <property type="entry name" value="CH_dom_sf"/>
</dbReference>
<evidence type="ECO:0000259" key="13">
    <source>
        <dbReference type="PROSITE" id="PS51230"/>
    </source>
</evidence>
<keyword evidence="3" id="KW-0963">Cytoplasm</keyword>
<keyword evidence="4" id="KW-0132">Cell division</keyword>
<comment type="caution">
    <text evidence="14">The sequence shown here is derived from an EMBL/GenBank/DDBJ whole genome shotgun (WGS) entry which is preliminary data.</text>
</comment>